<accession>A0A9D9ER65</accession>
<reference evidence="6" key="1">
    <citation type="submission" date="2020-10" db="EMBL/GenBank/DDBJ databases">
        <authorList>
            <person name="Gilroy R."/>
        </authorList>
    </citation>
    <scope>NUCLEOTIDE SEQUENCE</scope>
    <source>
        <strain evidence="6">B1-20833</strain>
    </source>
</reference>
<evidence type="ECO:0000256" key="5">
    <source>
        <dbReference type="HAMAP-Rule" id="MF_00373"/>
    </source>
</evidence>
<dbReference type="GO" id="GO:0006412">
    <property type="term" value="P:translation"/>
    <property type="evidence" value="ECO:0007669"/>
    <property type="project" value="UniProtKB-UniRule"/>
</dbReference>
<evidence type="ECO:0000313" key="6">
    <source>
        <dbReference type="EMBL" id="MBO8452562.1"/>
    </source>
</evidence>
<comment type="similarity">
    <text evidence="1 5">Belongs to the bacterial ribosomal protein bL28 family.</text>
</comment>
<protein>
    <recommendedName>
        <fullName evidence="4 5">Large ribosomal subunit protein bL28</fullName>
    </recommendedName>
</protein>
<dbReference type="PANTHER" id="PTHR13528">
    <property type="entry name" value="39S RIBOSOMAL PROTEIN L28, MITOCHONDRIAL"/>
    <property type="match status" value="1"/>
</dbReference>
<dbReference type="Gene3D" id="2.30.170.40">
    <property type="entry name" value="Ribosomal protein L28/L24"/>
    <property type="match status" value="1"/>
</dbReference>
<dbReference type="AlphaFoldDB" id="A0A9D9ER65"/>
<dbReference type="HAMAP" id="MF_00373">
    <property type="entry name" value="Ribosomal_bL28"/>
    <property type="match status" value="1"/>
</dbReference>
<dbReference type="SUPFAM" id="SSF143800">
    <property type="entry name" value="L28p-like"/>
    <property type="match status" value="1"/>
</dbReference>
<evidence type="ECO:0000313" key="7">
    <source>
        <dbReference type="Proteomes" id="UP000823661"/>
    </source>
</evidence>
<organism evidence="6 7">
    <name type="scientific">Candidatus Cryptobacteroides intestinavium</name>
    <dbReference type="NCBI Taxonomy" id="2840766"/>
    <lineage>
        <taxon>Bacteria</taxon>
        <taxon>Pseudomonadati</taxon>
        <taxon>Bacteroidota</taxon>
        <taxon>Bacteroidia</taxon>
        <taxon>Bacteroidales</taxon>
        <taxon>Candidatus Cryptobacteroides</taxon>
    </lineage>
</organism>
<keyword evidence="2 5" id="KW-0689">Ribosomal protein</keyword>
<dbReference type="GO" id="GO:0003735">
    <property type="term" value="F:structural constituent of ribosome"/>
    <property type="evidence" value="ECO:0007669"/>
    <property type="project" value="InterPro"/>
</dbReference>
<evidence type="ECO:0000256" key="3">
    <source>
        <dbReference type="ARBA" id="ARBA00023274"/>
    </source>
</evidence>
<reference evidence="6" key="2">
    <citation type="journal article" date="2021" name="PeerJ">
        <title>Extensive microbial diversity within the chicken gut microbiome revealed by metagenomics and culture.</title>
        <authorList>
            <person name="Gilroy R."/>
            <person name="Ravi A."/>
            <person name="Getino M."/>
            <person name="Pursley I."/>
            <person name="Horton D.L."/>
            <person name="Alikhan N.F."/>
            <person name="Baker D."/>
            <person name="Gharbi K."/>
            <person name="Hall N."/>
            <person name="Watson M."/>
            <person name="Adriaenssens E.M."/>
            <person name="Foster-Nyarko E."/>
            <person name="Jarju S."/>
            <person name="Secka A."/>
            <person name="Antonio M."/>
            <person name="Oren A."/>
            <person name="Chaudhuri R.R."/>
            <person name="La Ragione R."/>
            <person name="Hildebrand F."/>
            <person name="Pallen M.J."/>
        </authorList>
    </citation>
    <scope>NUCLEOTIDE SEQUENCE</scope>
    <source>
        <strain evidence="6">B1-20833</strain>
    </source>
</reference>
<proteinExistence type="inferred from homology"/>
<evidence type="ECO:0000256" key="1">
    <source>
        <dbReference type="ARBA" id="ARBA00008760"/>
    </source>
</evidence>
<comment type="caution">
    <text evidence="6">The sequence shown here is derived from an EMBL/GenBank/DDBJ whole genome shotgun (WGS) entry which is preliminary data.</text>
</comment>
<evidence type="ECO:0000256" key="2">
    <source>
        <dbReference type="ARBA" id="ARBA00022980"/>
    </source>
</evidence>
<dbReference type="NCBIfam" id="TIGR00009">
    <property type="entry name" value="L28"/>
    <property type="match status" value="1"/>
</dbReference>
<gene>
    <name evidence="5 6" type="primary">rpmB</name>
    <name evidence="6" type="ORF">IAC06_06735</name>
</gene>
<dbReference type="EMBL" id="JADIMI010000066">
    <property type="protein sequence ID" value="MBO8452562.1"/>
    <property type="molecule type" value="Genomic_DNA"/>
</dbReference>
<dbReference type="Proteomes" id="UP000823661">
    <property type="component" value="Unassembled WGS sequence"/>
</dbReference>
<evidence type="ECO:0000256" key="4">
    <source>
        <dbReference type="ARBA" id="ARBA00035174"/>
    </source>
</evidence>
<keyword evidence="3 5" id="KW-0687">Ribonucleoprotein</keyword>
<dbReference type="InterPro" id="IPR034704">
    <property type="entry name" value="Ribosomal_bL28/bL31-like_sf"/>
</dbReference>
<dbReference type="FunFam" id="2.30.170.40:FF:000001">
    <property type="entry name" value="50S ribosomal protein L28"/>
    <property type="match status" value="1"/>
</dbReference>
<sequence>MAKVCQITGRKRMVGNNVSHSKRRTKRIFALNLKTKKFWSEAEQRFITLKVSCKGMRTIEKNGVDAAIKEAQRKGYVNLV</sequence>
<name>A0A9D9ER65_9BACT</name>
<dbReference type="InterPro" id="IPR026569">
    <property type="entry name" value="Ribosomal_bL28"/>
</dbReference>
<dbReference type="Pfam" id="PF00830">
    <property type="entry name" value="Ribosomal_L28"/>
    <property type="match status" value="1"/>
</dbReference>
<dbReference type="InterPro" id="IPR037147">
    <property type="entry name" value="Ribosomal_bL28_sf"/>
</dbReference>
<dbReference type="PANTHER" id="PTHR13528:SF2">
    <property type="entry name" value="LARGE RIBOSOMAL SUBUNIT PROTEIN BL28M"/>
    <property type="match status" value="1"/>
</dbReference>
<dbReference type="GO" id="GO:1990904">
    <property type="term" value="C:ribonucleoprotein complex"/>
    <property type="evidence" value="ECO:0007669"/>
    <property type="project" value="UniProtKB-KW"/>
</dbReference>
<dbReference type="InterPro" id="IPR001383">
    <property type="entry name" value="Ribosomal_bL28_bact-type"/>
</dbReference>
<dbReference type="GO" id="GO:0005840">
    <property type="term" value="C:ribosome"/>
    <property type="evidence" value="ECO:0007669"/>
    <property type="project" value="UniProtKB-KW"/>
</dbReference>